<protein>
    <submittedName>
        <fullName evidence="2">Uncharacterized protein</fullName>
    </submittedName>
</protein>
<dbReference type="AlphaFoldDB" id="A0A9Q8PJG8"/>
<proteinExistence type="predicted"/>
<feature type="region of interest" description="Disordered" evidence="1">
    <location>
        <begin position="143"/>
        <end position="250"/>
    </location>
</feature>
<dbReference type="OrthoDB" id="25896at2759"/>
<evidence type="ECO:0000313" key="2">
    <source>
        <dbReference type="EMBL" id="UJO23625.1"/>
    </source>
</evidence>
<organism evidence="2 3">
    <name type="scientific">Passalora fulva</name>
    <name type="common">Tomato leaf mold</name>
    <name type="synonym">Cladosporium fulvum</name>
    <dbReference type="NCBI Taxonomy" id="5499"/>
    <lineage>
        <taxon>Eukaryota</taxon>
        <taxon>Fungi</taxon>
        <taxon>Dikarya</taxon>
        <taxon>Ascomycota</taxon>
        <taxon>Pezizomycotina</taxon>
        <taxon>Dothideomycetes</taxon>
        <taxon>Dothideomycetidae</taxon>
        <taxon>Mycosphaerellales</taxon>
        <taxon>Mycosphaerellaceae</taxon>
        <taxon>Fulvia</taxon>
    </lineage>
</organism>
<evidence type="ECO:0000313" key="3">
    <source>
        <dbReference type="Proteomes" id="UP000756132"/>
    </source>
</evidence>
<gene>
    <name evidence="2" type="ORF">CLAFUR5_13208</name>
</gene>
<keyword evidence="3" id="KW-1185">Reference proteome</keyword>
<sequence>MSVSSEIHVGVAQCLDAIKQAFNDGGAIIEKIKRKRALKRAPPPPRLLEESIDQAPHEIEKEKQRGLNRFGKAFDDGDAIAVITLQQICIKLQSSLLEKLRNAAFDDDHAITDFTYLVDAADIGRDKTIAALHDFKQRLLSAQTPEQDADPGQVVKQQSLKSMSPNSSKSDIVTPPSEPARRDTIQSLPPEPVRSQTHQSLPSQSQTKTLAPARHHKTWSRDFSHSAEGSGEDTTSGADEPTHQAHHRKRSSILHFLKHNRTHSSEVKDNRQGSVLPAVITEEPVRQPSLSGPTSTPSQQAPQQRVSQEQVPQQQSAKFRYEEWEDNPEEIWGTKPSLERRETVALAPDQARDNASVYNGHGAQSLGPSLSPVLTHRSNSNPHHSTAIITPNPDNEFLGFCKGAWKLQNGDRKGAMTKKSEVDPWSRHPSANAAQYLSCLQPKCAFRSSFANANVEVMWNKVFIFEAKGIKLRWPFLAKSHVQQKVVVKHQYSFKCLFCVFLGGQSGVYHGMDYYLEHILNEHRGRALGDVVLYKTGCINDRIADDKDEFDINLYPMALDNPKEKAKSEYLSDDLMDPYWAKSEANDSMFSPNEPWNEGLSDFHYRMDDRYGAELE</sequence>
<evidence type="ECO:0000256" key="1">
    <source>
        <dbReference type="SAM" id="MobiDB-lite"/>
    </source>
</evidence>
<feature type="compositionally biased region" description="Polar residues" evidence="1">
    <location>
        <begin position="194"/>
        <end position="209"/>
    </location>
</feature>
<feature type="compositionally biased region" description="Low complexity" evidence="1">
    <location>
        <begin position="293"/>
        <end position="316"/>
    </location>
</feature>
<name>A0A9Q8PJG8_PASFU</name>
<reference evidence="2" key="1">
    <citation type="submission" date="2021-12" db="EMBL/GenBank/DDBJ databases">
        <authorList>
            <person name="Zaccaron A."/>
            <person name="Stergiopoulos I."/>
        </authorList>
    </citation>
    <scope>NUCLEOTIDE SEQUENCE</scope>
    <source>
        <strain evidence="2">Race5_Kim</strain>
    </source>
</reference>
<feature type="region of interest" description="Disordered" evidence="1">
    <location>
        <begin position="285"/>
        <end position="327"/>
    </location>
</feature>
<dbReference type="GeneID" id="71993086"/>
<dbReference type="EMBL" id="CP090173">
    <property type="protein sequence ID" value="UJO23625.1"/>
    <property type="molecule type" value="Genomic_DNA"/>
</dbReference>
<feature type="compositionally biased region" description="Low complexity" evidence="1">
    <location>
        <begin position="159"/>
        <end position="170"/>
    </location>
</feature>
<reference evidence="2" key="2">
    <citation type="journal article" date="2022" name="Microb. Genom.">
        <title>A chromosome-scale genome assembly of the tomato pathogen Cladosporium fulvum reveals a compartmentalized genome architecture and the presence of a dispensable chromosome.</title>
        <authorList>
            <person name="Zaccaron A.Z."/>
            <person name="Chen L.H."/>
            <person name="Samaras A."/>
            <person name="Stergiopoulos I."/>
        </authorList>
    </citation>
    <scope>NUCLEOTIDE SEQUENCE</scope>
    <source>
        <strain evidence="2">Race5_Kim</strain>
    </source>
</reference>
<dbReference type="KEGG" id="ffu:CLAFUR5_13208"/>
<accession>A0A9Q8PJG8</accession>
<dbReference type="Proteomes" id="UP000756132">
    <property type="component" value="Chromosome 11"/>
</dbReference>
<dbReference type="RefSeq" id="XP_047767991.1">
    <property type="nucleotide sequence ID" value="XM_047912356.1"/>
</dbReference>